<protein>
    <submittedName>
        <fullName evidence="5">4-coumarate:CoA ligase 2</fullName>
    </submittedName>
</protein>
<dbReference type="InterPro" id="IPR042099">
    <property type="entry name" value="ANL_N_sf"/>
</dbReference>
<dbReference type="AlphaFoldDB" id="A0A4Y1RHF5"/>
<proteinExistence type="inferred from homology"/>
<dbReference type="SUPFAM" id="SSF56801">
    <property type="entry name" value="Acetyl-CoA synthetase-like"/>
    <property type="match status" value="1"/>
</dbReference>
<dbReference type="InterPro" id="IPR025110">
    <property type="entry name" value="AMP-bd_C"/>
</dbReference>
<feature type="non-terminal residue" evidence="5">
    <location>
        <position position="1"/>
    </location>
</feature>
<name>A0A4Y1RHF5_PRUDU</name>
<dbReference type="Gene3D" id="3.40.50.12780">
    <property type="entry name" value="N-terminal domain of ligase-like"/>
    <property type="match status" value="1"/>
</dbReference>
<dbReference type="Pfam" id="PF13193">
    <property type="entry name" value="AMP-binding_C"/>
    <property type="match status" value="1"/>
</dbReference>
<organism evidence="5">
    <name type="scientific">Prunus dulcis</name>
    <name type="common">Almond</name>
    <name type="synonym">Amygdalus dulcis</name>
    <dbReference type="NCBI Taxonomy" id="3755"/>
    <lineage>
        <taxon>Eukaryota</taxon>
        <taxon>Viridiplantae</taxon>
        <taxon>Streptophyta</taxon>
        <taxon>Embryophyta</taxon>
        <taxon>Tracheophyta</taxon>
        <taxon>Spermatophyta</taxon>
        <taxon>Magnoliopsida</taxon>
        <taxon>eudicotyledons</taxon>
        <taxon>Gunneridae</taxon>
        <taxon>Pentapetalae</taxon>
        <taxon>rosids</taxon>
        <taxon>fabids</taxon>
        <taxon>Rosales</taxon>
        <taxon>Rosaceae</taxon>
        <taxon>Amygdaloideae</taxon>
        <taxon>Amygdaleae</taxon>
        <taxon>Prunus</taxon>
    </lineage>
</organism>
<evidence type="ECO:0000256" key="3">
    <source>
        <dbReference type="ARBA" id="ARBA00022598"/>
    </source>
</evidence>
<reference evidence="5" key="1">
    <citation type="journal article" date="2019" name="Science">
        <title>Mutation of a bHLH transcription factor allowed almond domestication.</title>
        <authorList>
            <person name="Sanchez-Perez R."/>
            <person name="Pavan S."/>
            <person name="Mazzeo R."/>
            <person name="Moldovan C."/>
            <person name="Aiese Cigliano R."/>
            <person name="Del Cueto J."/>
            <person name="Ricciardi F."/>
            <person name="Lotti C."/>
            <person name="Ricciardi L."/>
            <person name="Dicenta F."/>
            <person name="Lopez-Marques R.L."/>
            <person name="Lindberg Moller B."/>
        </authorList>
    </citation>
    <scope>NUCLEOTIDE SEQUENCE</scope>
</reference>
<dbReference type="PANTHER" id="PTHR24096">
    <property type="entry name" value="LONG-CHAIN-FATTY-ACID--COA LIGASE"/>
    <property type="match status" value="1"/>
</dbReference>
<evidence type="ECO:0000256" key="1">
    <source>
        <dbReference type="ARBA" id="ARBA00006432"/>
    </source>
</evidence>
<comment type="similarity">
    <text evidence="1">Belongs to the ATP-dependent AMP-binding enzyme family.</text>
</comment>
<evidence type="ECO:0000256" key="2">
    <source>
        <dbReference type="ARBA" id="ARBA00022490"/>
    </source>
</evidence>
<dbReference type="FunFam" id="3.30.300.30:FF:000007">
    <property type="entry name" value="4-coumarate--CoA ligase 2"/>
    <property type="match status" value="1"/>
</dbReference>
<dbReference type="PANTHER" id="PTHR24096:SF251">
    <property type="entry name" value="4-COUMARATE--COA LIGASE-LIKE 9"/>
    <property type="match status" value="1"/>
</dbReference>
<dbReference type="GO" id="GO:0016405">
    <property type="term" value="F:CoA-ligase activity"/>
    <property type="evidence" value="ECO:0007669"/>
    <property type="project" value="TreeGrafter"/>
</dbReference>
<evidence type="ECO:0000259" key="4">
    <source>
        <dbReference type="Pfam" id="PF13193"/>
    </source>
</evidence>
<dbReference type="EMBL" id="AP019301">
    <property type="protein sequence ID" value="BBH03731.1"/>
    <property type="molecule type" value="Genomic_DNA"/>
</dbReference>
<evidence type="ECO:0000313" key="5">
    <source>
        <dbReference type="EMBL" id="BBH03731.1"/>
    </source>
</evidence>
<dbReference type="InterPro" id="IPR045851">
    <property type="entry name" value="AMP-bd_C_sf"/>
</dbReference>
<keyword evidence="2" id="KW-0963">Cytoplasm</keyword>
<dbReference type="Gene3D" id="3.30.300.30">
    <property type="match status" value="1"/>
</dbReference>
<gene>
    <name evidence="5" type="ORF">Prudu_014681</name>
</gene>
<keyword evidence="3 5" id="KW-0436">Ligase</keyword>
<sequence length="222" mass="25072">YVGYDKATAAALDSDGWLKTGDLCFFDDEGFLYIVDRLKELINYKAYQVPPAELEPILQSYPDIADAAVIPYPDEEAGQIPMAYVVRKPRSNINEAAVMDFVAKQVAPYKKIRRVSFINSIPKSPAGKILRRELVSHALSSRSSKLRFTSSNKGKLAELCIPIQHINLFMFFSIFVYGKMVNNFPTTELQLNGRSRSNEIPHYIPFGHSSITLICHNHKKDV</sequence>
<feature type="domain" description="AMP-binding enzyme C-terminal" evidence="4">
    <location>
        <begin position="53"/>
        <end position="128"/>
    </location>
</feature>
<accession>A0A4Y1RHF5</accession>